<gene>
    <name evidence="2" type="ORF">M8332_07110</name>
</gene>
<protein>
    <submittedName>
        <fullName evidence="2">NUMOD4 motif-containing HNH endonuclease</fullName>
    </submittedName>
</protein>
<keyword evidence="2" id="KW-0255">Endonuclease</keyword>
<keyword evidence="2" id="KW-0378">Hydrolase</keyword>
<proteinExistence type="predicted"/>
<evidence type="ECO:0000313" key="3">
    <source>
        <dbReference type="Proteomes" id="UP001057532"/>
    </source>
</evidence>
<evidence type="ECO:0000313" key="2">
    <source>
        <dbReference type="EMBL" id="USS93985.1"/>
    </source>
</evidence>
<organism evidence="2 3">
    <name type="scientific">Fructilactobacillus ixorae</name>
    <dbReference type="NCBI Taxonomy" id="1750535"/>
    <lineage>
        <taxon>Bacteria</taxon>
        <taxon>Bacillati</taxon>
        <taxon>Bacillota</taxon>
        <taxon>Bacilli</taxon>
        <taxon>Lactobacillales</taxon>
        <taxon>Lactobacillaceae</taxon>
        <taxon>Fructilactobacillus</taxon>
    </lineage>
</organism>
<dbReference type="EMBL" id="CP097479">
    <property type="protein sequence ID" value="USS93985.1"/>
    <property type="molecule type" value="Genomic_DNA"/>
</dbReference>
<evidence type="ECO:0000259" key="1">
    <source>
        <dbReference type="SMART" id="SM00507"/>
    </source>
</evidence>
<dbReference type="SUPFAM" id="SSF54060">
    <property type="entry name" value="His-Me finger endonucleases"/>
    <property type="match status" value="2"/>
</dbReference>
<keyword evidence="3" id="KW-1185">Reference proteome</keyword>
<dbReference type="Proteomes" id="UP001057532">
    <property type="component" value="Plasmid punnamed"/>
</dbReference>
<name>A0ABY5C9E9_9LACO</name>
<dbReference type="RefSeq" id="WP_252780870.1">
    <property type="nucleotide sequence ID" value="NZ_CP097479.1"/>
</dbReference>
<keyword evidence="2" id="KW-0614">Plasmid</keyword>
<feature type="domain" description="HNH nuclease" evidence="1">
    <location>
        <begin position="143"/>
        <end position="191"/>
    </location>
</feature>
<dbReference type="InterPro" id="IPR003615">
    <property type="entry name" value="HNH_nuc"/>
</dbReference>
<geneLocation type="plasmid" evidence="2 3">
    <name>punnamed</name>
</geneLocation>
<dbReference type="GO" id="GO:0004519">
    <property type="term" value="F:endonuclease activity"/>
    <property type="evidence" value="ECO:0007669"/>
    <property type="project" value="UniProtKB-KW"/>
</dbReference>
<reference evidence="2" key="1">
    <citation type="submission" date="2022-05" db="EMBL/GenBank/DDBJ databases">
        <authorList>
            <person name="Oliphant S.A."/>
            <person name="Watson-Haigh N.S."/>
            <person name="Sumby K.M."/>
            <person name="Gardner J.M."/>
            <person name="Jiranek V."/>
        </authorList>
    </citation>
    <scope>NUCLEOTIDE SEQUENCE</scope>
    <source>
        <strain evidence="2">Ru20-1</strain>
        <plasmid evidence="2">punnamed</plasmid>
    </source>
</reference>
<sequence>MPNMEILKNFKEIPDYDGKYWINENGEVLSFQCDASGRFNGESHFLKPLQRKYGSLVVSLCMNGKVRQYKANRLVADLFDRNKKFDNLPNEKWKQTEFPNVEVSNKGRLRTKGQFYDAQSMAKIKYKIINVSTNGRYLMIHQGNNREFVHRLVAKAFCPNPNNYNVVNHKDENIFNNNADNLEWCTQKYNANYGTVRQKIAWKRCKPVIGINGTKVSILKNADNGIRNNMHGWSKSSRGLKWSYLKFNFDSLKEVKLDQVSR</sequence>
<dbReference type="InterPro" id="IPR044925">
    <property type="entry name" value="His-Me_finger_sf"/>
</dbReference>
<accession>A0ABY5C9E9</accession>
<dbReference type="Pfam" id="PF13392">
    <property type="entry name" value="HNH_3"/>
    <property type="match status" value="1"/>
</dbReference>
<keyword evidence="2" id="KW-0540">Nuclease</keyword>
<dbReference type="Gene3D" id="3.90.75.20">
    <property type="match status" value="2"/>
</dbReference>
<dbReference type="SMART" id="SM00507">
    <property type="entry name" value="HNHc"/>
    <property type="match status" value="1"/>
</dbReference>